<dbReference type="Proteomes" id="UP000694865">
    <property type="component" value="Unplaced"/>
</dbReference>
<feature type="transmembrane region" description="Helical" evidence="6">
    <location>
        <begin position="228"/>
        <end position="246"/>
    </location>
</feature>
<name>A0ABM0GUN2_SACKO</name>
<proteinExistence type="inferred from homology"/>
<feature type="transmembrane region" description="Helical" evidence="6">
    <location>
        <begin position="431"/>
        <end position="450"/>
    </location>
</feature>
<dbReference type="PANTHER" id="PTHR19444:SF13">
    <property type="entry name" value="PROTEIN UNC-93 HOMOLOG A"/>
    <property type="match status" value="1"/>
</dbReference>
<dbReference type="Pfam" id="PF05978">
    <property type="entry name" value="UNC-93"/>
    <property type="match status" value="1"/>
</dbReference>
<dbReference type="InterPro" id="IPR010291">
    <property type="entry name" value="Ion_channel_UNC-93"/>
</dbReference>
<dbReference type="GeneID" id="100367227"/>
<feature type="transmembrane region" description="Helical" evidence="6">
    <location>
        <begin position="308"/>
        <end position="330"/>
    </location>
</feature>
<dbReference type="InterPro" id="IPR036259">
    <property type="entry name" value="MFS_trans_sf"/>
</dbReference>
<evidence type="ECO:0000256" key="2">
    <source>
        <dbReference type="ARBA" id="ARBA00009172"/>
    </source>
</evidence>
<comment type="subcellular location">
    <subcellularLocation>
        <location evidence="1">Membrane</location>
        <topology evidence="1">Multi-pass membrane protein</topology>
    </subcellularLocation>
</comment>
<keyword evidence="7" id="KW-1185">Reference proteome</keyword>
<feature type="transmembrane region" description="Helical" evidence="6">
    <location>
        <begin position="118"/>
        <end position="136"/>
    </location>
</feature>
<evidence type="ECO:0000256" key="1">
    <source>
        <dbReference type="ARBA" id="ARBA00004141"/>
    </source>
</evidence>
<reference evidence="8" key="1">
    <citation type="submission" date="2025-08" db="UniProtKB">
        <authorList>
            <consortium name="RefSeq"/>
        </authorList>
    </citation>
    <scope>IDENTIFICATION</scope>
    <source>
        <tissue evidence="8">Testes</tissue>
    </source>
</reference>
<dbReference type="Gene3D" id="1.20.1250.20">
    <property type="entry name" value="MFS general substrate transporter like domains"/>
    <property type="match status" value="1"/>
</dbReference>
<keyword evidence="3 6" id="KW-0812">Transmembrane</keyword>
<keyword evidence="4 6" id="KW-1133">Transmembrane helix</keyword>
<comment type="similarity">
    <text evidence="2">Belongs to the unc-93 family.</text>
</comment>
<feature type="transmembrane region" description="Helical" evidence="6">
    <location>
        <begin position="34"/>
        <end position="51"/>
    </location>
</feature>
<evidence type="ECO:0000256" key="4">
    <source>
        <dbReference type="ARBA" id="ARBA00022989"/>
    </source>
</evidence>
<protein>
    <submittedName>
        <fullName evidence="8">Protein unc-93 homolog A-like</fullName>
    </submittedName>
</protein>
<dbReference type="RefSeq" id="XP_002737722.1">
    <property type="nucleotide sequence ID" value="XM_002737676.2"/>
</dbReference>
<feature type="transmembrane region" description="Helical" evidence="6">
    <location>
        <begin position="342"/>
        <end position="360"/>
    </location>
</feature>
<evidence type="ECO:0000256" key="5">
    <source>
        <dbReference type="ARBA" id="ARBA00023136"/>
    </source>
</evidence>
<evidence type="ECO:0000256" key="6">
    <source>
        <dbReference type="SAM" id="Phobius"/>
    </source>
</evidence>
<evidence type="ECO:0000313" key="7">
    <source>
        <dbReference type="Proteomes" id="UP000694865"/>
    </source>
</evidence>
<organism evidence="7 8">
    <name type="scientific">Saccoglossus kowalevskii</name>
    <name type="common">Acorn worm</name>
    <dbReference type="NCBI Taxonomy" id="10224"/>
    <lineage>
        <taxon>Eukaryota</taxon>
        <taxon>Metazoa</taxon>
        <taxon>Hemichordata</taxon>
        <taxon>Enteropneusta</taxon>
        <taxon>Harrimaniidae</taxon>
        <taxon>Saccoglossus</taxon>
    </lineage>
</organism>
<sequence length="463" mass="51691">MEGKTTGQFITNVEVADTPHPFTRSESRRCWKNLLALSISFTFVFTSFNALQNLESSINESAGLGVTSLSIIYGCFILSCLVAPNVVTRLGTKRTIFYSMLFYTMYTASNLFSSFYTLIPAAACLGLAAGTLWTSQGSYLTTTALKYAEINCESKEVVVNYFNGIFFMFFLSSQIWGNLLSSYMLITEASENISADPAFCGTNFCPGQEPPGVASLIQPPRPMENNLVNVYLACGVVGAIIVLFVMDELPSYHRPLEDTSARARLTVTLRLLGDHSLYLLVPLMMYTGVEMAYIAGDFTQAFISCSLGVHYVGYIMLFCGVMQATASLILGRMRKYIGRFTLFNLGAIIHFGLLVLMFYWEPQVEDLKLFFVVAAMWGFADAIWQTQVSSLLGVLYCENQEAAFSNYRLWQSLGSALTFAYSNYLCTGIKIHFNCALLIVSMGMYIMFEFRNKHIRALRILMT</sequence>
<dbReference type="InterPro" id="IPR051951">
    <property type="entry name" value="UNC-93_regulatory"/>
</dbReference>
<keyword evidence="5 6" id="KW-0472">Membrane</keyword>
<accession>A0ABM0GUN2</accession>
<feature type="transmembrane region" description="Helical" evidence="6">
    <location>
        <begin position="63"/>
        <end position="83"/>
    </location>
</feature>
<evidence type="ECO:0000256" key="3">
    <source>
        <dbReference type="ARBA" id="ARBA00022692"/>
    </source>
</evidence>
<dbReference type="SUPFAM" id="SSF103473">
    <property type="entry name" value="MFS general substrate transporter"/>
    <property type="match status" value="1"/>
</dbReference>
<feature type="transmembrane region" description="Helical" evidence="6">
    <location>
        <begin position="157"/>
        <end position="176"/>
    </location>
</feature>
<gene>
    <name evidence="8" type="primary">LOC100367227</name>
</gene>
<dbReference type="PANTHER" id="PTHR19444">
    <property type="entry name" value="UNC-93 RELATED"/>
    <property type="match status" value="1"/>
</dbReference>
<evidence type="ECO:0000313" key="8">
    <source>
        <dbReference type="RefSeq" id="XP_002737722.1"/>
    </source>
</evidence>